<keyword evidence="2" id="KW-1185">Reference proteome</keyword>
<evidence type="ECO:0000313" key="1">
    <source>
        <dbReference type="EMBL" id="CAG8754762.1"/>
    </source>
</evidence>
<name>A0ACA9QN08_9GLOM</name>
<organism evidence="1 2">
    <name type="scientific">Cetraspora pellucida</name>
    <dbReference type="NCBI Taxonomy" id="1433469"/>
    <lineage>
        <taxon>Eukaryota</taxon>
        <taxon>Fungi</taxon>
        <taxon>Fungi incertae sedis</taxon>
        <taxon>Mucoromycota</taxon>
        <taxon>Glomeromycotina</taxon>
        <taxon>Glomeromycetes</taxon>
        <taxon>Diversisporales</taxon>
        <taxon>Gigasporaceae</taxon>
        <taxon>Cetraspora</taxon>
    </lineage>
</organism>
<reference evidence="1" key="1">
    <citation type="submission" date="2021-06" db="EMBL/GenBank/DDBJ databases">
        <authorList>
            <person name="Kallberg Y."/>
            <person name="Tangrot J."/>
            <person name="Rosling A."/>
        </authorList>
    </citation>
    <scope>NUCLEOTIDE SEQUENCE</scope>
    <source>
        <strain evidence="1">28 12/20/2015</strain>
    </source>
</reference>
<dbReference type="EMBL" id="CAJVPW010044827">
    <property type="protein sequence ID" value="CAG8754762.1"/>
    <property type="molecule type" value="Genomic_DNA"/>
</dbReference>
<comment type="caution">
    <text evidence="1">The sequence shown here is derived from an EMBL/GenBank/DDBJ whole genome shotgun (WGS) entry which is preliminary data.</text>
</comment>
<sequence>EDANLSLSFDEVTSSDLFSTKLNNPESYIHINKIVNKHNHRLSVEMIDFQEKEKYPAQLIHFKDLYAAIQKFRPTSKSLSNDATLMSN</sequence>
<gene>
    <name evidence="1" type="ORF">SPELUC_LOCUS14728</name>
</gene>
<proteinExistence type="predicted"/>
<evidence type="ECO:0000313" key="2">
    <source>
        <dbReference type="Proteomes" id="UP000789366"/>
    </source>
</evidence>
<protein>
    <submittedName>
        <fullName evidence="1">3558_t:CDS:1</fullName>
    </submittedName>
</protein>
<dbReference type="Proteomes" id="UP000789366">
    <property type="component" value="Unassembled WGS sequence"/>
</dbReference>
<feature type="non-terminal residue" evidence="1">
    <location>
        <position position="1"/>
    </location>
</feature>
<feature type="non-terminal residue" evidence="1">
    <location>
        <position position="88"/>
    </location>
</feature>
<accession>A0ACA9QN08</accession>